<feature type="transmembrane region" description="Helical" evidence="1">
    <location>
        <begin position="50"/>
        <end position="72"/>
    </location>
</feature>
<dbReference type="Proteomes" id="UP000322917">
    <property type="component" value="Unassembled WGS sequence"/>
</dbReference>
<protein>
    <submittedName>
        <fullName evidence="2">Uncharacterized protein</fullName>
    </submittedName>
</protein>
<gene>
    <name evidence="2" type="ORF">SAMN02745170_03138</name>
</gene>
<reference evidence="2 3" key="1">
    <citation type="submission" date="2016-11" db="EMBL/GenBank/DDBJ databases">
        <authorList>
            <person name="Varghese N."/>
            <person name="Submissions S."/>
        </authorList>
    </citation>
    <scope>NUCLEOTIDE SEQUENCE [LARGE SCALE GENOMIC DNA]</scope>
    <source>
        <strain evidence="2 3">DSM 15287</strain>
    </source>
</reference>
<sequence>MKTMDRGALITEAAMQTKMVRNLERWFSLLLALSGIGVVFLWWGANNENFQRLMQVSGGSLAVASFGAALIVKKGISNGKENIEKILRLAESDYS</sequence>
<keyword evidence="1" id="KW-1133">Transmembrane helix</keyword>
<feature type="transmembrane region" description="Helical" evidence="1">
    <location>
        <begin position="26"/>
        <end position="44"/>
    </location>
</feature>
<accession>A0A1M6LJL0</accession>
<keyword evidence="1" id="KW-0812">Transmembrane</keyword>
<keyword evidence="1" id="KW-0472">Membrane</keyword>
<evidence type="ECO:0000313" key="2">
    <source>
        <dbReference type="EMBL" id="SHJ71374.1"/>
    </source>
</evidence>
<evidence type="ECO:0000313" key="3">
    <source>
        <dbReference type="Proteomes" id="UP000322917"/>
    </source>
</evidence>
<evidence type="ECO:0000256" key="1">
    <source>
        <dbReference type="SAM" id="Phobius"/>
    </source>
</evidence>
<dbReference type="OrthoDB" id="2059163at2"/>
<name>A0A1M6LJL0_9FIRM</name>
<proteinExistence type="predicted"/>
<dbReference type="AlphaFoldDB" id="A0A1M6LJL0"/>
<dbReference type="RefSeq" id="WP_149735792.1">
    <property type="nucleotide sequence ID" value="NZ_FQZD01000034.1"/>
</dbReference>
<keyword evidence="3" id="KW-1185">Reference proteome</keyword>
<organism evidence="2 3">
    <name type="scientific">Propionispora hippei DSM 15287</name>
    <dbReference type="NCBI Taxonomy" id="1123003"/>
    <lineage>
        <taxon>Bacteria</taxon>
        <taxon>Bacillati</taxon>
        <taxon>Bacillota</taxon>
        <taxon>Negativicutes</taxon>
        <taxon>Selenomonadales</taxon>
        <taxon>Sporomusaceae</taxon>
        <taxon>Propionispora</taxon>
    </lineage>
</organism>
<dbReference type="EMBL" id="FQZD01000034">
    <property type="protein sequence ID" value="SHJ71374.1"/>
    <property type="molecule type" value="Genomic_DNA"/>
</dbReference>